<protein>
    <submittedName>
        <fullName evidence="2">Uncharacterized protein</fullName>
    </submittedName>
</protein>
<dbReference type="EMBL" id="PZQS01000003">
    <property type="protein sequence ID" value="PVD33546.1"/>
    <property type="molecule type" value="Genomic_DNA"/>
</dbReference>
<evidence type="ECO:0000313" key="2">
    <source>
        <dbReference type="EMBL" id="PVD33546.1"/>
    </source>
</evidence>
<name>A0A2T7PJE0_POMCA</name>
<organism evidence="2 3">
    <name type="scientific">Pomacea canaliculata</name>
    <name type="common">Golden apple snail</name>
    <dbReference type="NCBI Taxonomy" id="400727"/>
    <lineage>
        <taxon>Eukaryota</taxon>
        <taxon>Metazoa</taxon>
        <taxon>Spiralia</taxon>
        <taxon>Lophotrochozoa</taxon>
        <taxon>Mollusca</taxon>
        <taxon>Gastropoda</taxon>
        <taxon>Caenogastropoda</taxon>
        <taxon>Architaenioglossa</taxon>
        <taxon>Ampullarioidea</taxon>
        <taxon>Ampullariidae</taxon>
        <taxon>Pomacea</taxon>
    </lineage>
</organism>
<gene>
    <name evidence="2" type="ORF">C0Q70_04803</name>
</gene>
<reference evidence="2 3" key="1">
    <citation type="submission" date="2018-04" db="EMBL/GenBank/DDBJ databases">
        <title>The genome of golden apple snail Pomacea canaliculata provides insight into stress tolerance and invasive adaptation.</title>
        <authorList>
            <person name="Liu C."/>
            <person name="Liu B."/>
            <person name="Ren Y."/>
            <person name="Zhang Y."/>
            <person name="Wang H."/>
            <person name="Li S."/>
            <person name="Jiang F."/>
            <person name="Yin L."/>
            <person name="Zhang G."/>
            <person name="Qian W."/>
            <person name="Fan W."/>
        </authorList>
    </citation>
    <scope>NUCLEOTIDE SEQUENCE [LARGE SCALE GENOMIC DNA]</scope>
    <source>
        <strain evidence="2">SZHN2017</strain>
        <tissue evidence="2">Muscle</tissue>
    </source>
</reference>
<sequence>MHARQMPGVPGGAVHPTVHPLDWDVAPVALGCYQGHRVRMSFPYPPASLFQTSSRAEARVVDVRLLVANKDRGSRRLEVMLLLSLAWRQPPMSTALPGDNFLRLLHWPGDDFLAFQGLLRDSSLKQVNPSEPAVLLLSSVSRDRWQGTISSTPCCQPATAESDEKWHSGFPYLRNLSEQTAPTITSLGCAQRQHFVYLAHSGCMVMSHSPRSDVTAGRDARPLNGQLP</sequence>
<evidence type="ECO:0000313" key="3">
    <source>
        <dbReference type="Proteomes" id="UP000245119"/>
    </source>
</evidence>
<feature type="region of interest" description="Disordered" evidence="1">
    <location>
        <begin position="209"/>
        <end position="228"/>
    </location>
</feature>
<evidence type="ECO:0000256" key="1">
    <source>
        <dbReference type="SAM" id="MobiDB-lite"/>
    </source>
</evidence>
<accession>A0A2T7PJE0</accession>
<keyword evidence="3" id="KW-1185">Reference proteome</keyword>
<proteinExistence type="predicted"/>
<comment type="caution">
    <text evidence="2">The sequence shown here is derived from an EMBL/GenBank/DDBJ whole genome shotgun (WGS) entry which is preliminary data.</text>
</comment>
<dbReference type="Proteomes" id="UP000245119">
    <property type="component" value="Linkage Group LG3"/>
</dbReference>
<dbReference type="AlphaFoldDB" id="A0A2T7PJE0"/>